<sequence length="141" mass="15651">MAADGWLAAIHRLAPGGRNICYGIGLDWLGDHRFSGPDARSLPQKTGAASFEISQRCRDCDTGRGCGTLNRAYSLLLLETTLRQIVGGVRILIRSPSELTTAENNFLQPWWCHEELPLQRKLTSESNPCLKDTPQNQTDQN</sequence>
<accession>A0AAV4PZL5</accession>
<dbReference type="Proteomes" id="UP001054945">
    <property type="component" value="Unassembled WGS sequence"/>
</dbReference>
<evidence type="ECO:0000313" key="1">
    <source>
        <dbReference type="EMBL" id="GIY02595.1"/>
    </source>
</evidence>
<protein>
    <submittedName>
        <fullName evidence="1">Uncharacterized protein</fullName>
    </submittedName>
</protein>
<evidence type="ECO:0000313" key="2">
    <source>
        <dbReference type="Proteomes" id="UP001054945"/>
    </source>
</evidence>
<organism evidence="1 2">
    <name type="scientific">Caerostris extrusa</name>
    <name type="common">Bark spider</name>
    <name type="synonym">Caerostris bankana</name>
    <dbReference type="NCBI Taxonomy" id="172846"/>
    <lineage>
        <taxon>Eukaryota</taxon>
        <taxon>Metazoa</taxon>
        <taxon>Ecdysozoa</taxon>
        <taxon>Arthropoda</taxon>
        <taxon>Chelicerata</taxon>
        <taxon>Arachnida</taxon>
        <taxon>Araneae</taxon>
        <taxon>Araneomorphae</taxon>
        <taxon>Entelegynae</taxon>
        <taxon>Araneoidea</taxon>
        <taxon>Araneidae</taxon>
        <taxon>Caerostris</taxon>
    </lineage>
</organism>
<dbReference type="AlphaFoldDB" id="A0AAV4PZL5"/>
<dbReference type="EMBL" id="BPLR01005460">
    <property type="protein sequence ID" value="GIY02595.1"/>
    <property type="molecule type" value="Genomic_DNA"/>
</dbReference>
<name>A0AAV4PZL5_CAEEX</name>
<keyword evidence="2" id="KW-1185">Reference proteome</keyword>
<comment type="caution">
    <text evidence="1">The sequence shown here is derived from an EMBL/GenBank/DDBJ whole genome shotgun (WGS) entry which is preliminary data.</text>
</comment>
<gene>
    <name evidence="1" type="ORF">CEXT_539841</name>
</gene>
<reference evidence="1 2" key="1">
    <citation type="submission" date="2021-06" db="EMBL/GenBank/DDBJ databases">
        <title>Caerostris extrusa draft genome.</title>
        <authorList>
            <person name="Kono N."/>
            <person name="Arakawa K."/>
        </authorList>
    </citation>
    <scope>NUCLEOTIDE SEQUENCE [LARGE SCALE GENOMIC DNA]</scope>
</reference>
<proteinExistence type="predicted"/>